<sequence>MSALWKQVAGRAVPGGSKASGIAINARRLMETLHESCAWGAAYFAEDTQNDTRARSGMARLALSDEDAAVRAWLGQQVEALGCTLTTDKMGNMFARMAGSRGSGAPMTAMGSHLDTQPHGGRYDGILGIVAGLEVLRSLHERGHRPAFDIGLVNWTNEEGARFPKSMVSSAVWAGDIALADAWALPDIADPAITLGAELARHGLVGSLDCSADPARGFPLAAHFELHIEQGPVLEAARRRIGVVQGSQAYRWLTVEVAGRAAHTGTTPLEMRSDPVLAAARMITASHDVARRHGGLASTGILKLPASSSTNTIATTVSFSLDIRHPDDNVLAVIHNECLEAFEQARTNQWGKSVSLRYSLDTDSPAAKFDPGCIRAIELAADSLVGPEGWQHITSGAGHDTVCTSKQCPSAMIFVPCKGGISHHPEEYCTPQDCALGAQTLLETVLHYDQMRVAEA</sequence>
<dbReference type="Proteomes" id="UP000070501">
    <property type="component" value="Unassembled WGS sequence"/>
</dbReference>
<evidence type="ECO:0000256" key="1">
    <source>
        <dbReference type="ARBA" id="ARBA00006247"/>
    </source>
</evidence>
<organism evidence="3 4">
    <name type="scientific">Microdochium bolleyi</name>
    <dbReference type="NCBI Taxonomy" id="196109"/>
    <lineage>
        <taxon>Eukaryota</taxon>
        <taxon>Fungi</taxon>
        <taxon>Dikarya</taxon>
        <taxon>Ascomycota</taxon>
        <taxon>Pezizomycotina</taxon>
        <taxon>Sordariomycetes</taxon>
        <taxon>Xylariomycetidae</taxon>
        <taxon>Xylariales</taxon>
        <taxon>Microdochiaceae</taxon>
        <taxon>Microdochium</taxon>
    </lineage>
</organism>
<evidence type="ECO:0000313" key="3">
    <source>
        <dbReference type="EMBL" id="KXJ89188.1"/>
    </source>
</evidence>
<dbReference type="PIRSF" id="PIRSF001235">
    <property type="entry name" value="Amidase_carbamoylase"/>
    <property type="match status" value="1"/>
</dbReference>
<name>A0A136IWB0_9PEZI</name>
<dbReference type="InterPro" id="IPR010158">
    <property type="entry name" value="Amidase_Cbmase"/>
</dbReference>
<dbReference type="GO" id="GO:0016813">
    <property type="term" value="F:hydrolase activity, acting on carbon-nitrogen (but not peptide) bonds, in linear amidines"/>
    <property type="evidence" value="ECO:0007669"/>
    <property type="project" value="InterPro"/>
</dbReference>
<dbReference type="OrthoDB" id="4676at2759"/>
<dbReference type="PANTHER" id="PTHR32494:SF20">
    <property type="entry name" value="PEPTIDASE M20 DIMERISATION DOMAIN-CONTAINING PROTEIN"/>
    <property type="match status" value="1"/>
</dbReference>
<dbReference type="SUPFAM" id="SSF53187">
    <property type="entry name" value="Zn-dependent exopeptidases"/>
    <property type="match status" value="1"/>
</dbReference>
<dbReference type="CDD" id="cd03884">
    <property type="entry name" value="M20_bAS"/>
    <property type="match status" value="1"/>
</dbReference>
<evidence type="ECO:0000313" key="4">
    <source>
        <dbReference type="Proteomes" id="UP000070501"/>
    </source>
</evidence>
<keyword evidence="2" id="KW-0378">Hydrolase</keyword>
<keyword evidence="4" id="KW-1185">Reference proteome</keyword>
<gene>
    <name evidence="3" type="ORF">Micbo1qcDRAFT_189747</name>
</gene>
<dbReference type="InParanoid" id="A0A136IWB0"/>
<protein>
    <submittedName>
        <fullName evidence="3">Putative beta-alanine synthase</fullName>
    </submittedName>
</protein>
<accession>A0A136IWB0</accession>
<dbReference type="PANTHER" id="PTHR32494">
    <property type="entry name" value="ALLANTOATE DEIMINASE-RELATED"/>
    <property type="match status" value="1"/>
</dbReference>
<reference evidence="4" key="1">
    <citation type="submission" date="2016-02" db="EMBL/GenBank/DDBJ databases">
        <title>Draft genome sequence of Microdochium bolleyi, a fungal endophyte of beachgrass.</title>
        <authorList>
            <consortium name="DOE Joint Genome Institute"/>
            <person name="David A.S."/>
            <person name="May G."/>
            <person name="Haridas S."/>
            <person name="Lim J."/>
            <person name="Wang M."/>
            <person name="Labutti K."/>
            <person name="Lipzen A."/>
            <person name="Barry K."/>
            <person name="Grigoriev I.V."/>
        </authorList>
    </citation>
    <scope>NUCLEOTIDE SEQUENCE [LARGE SCALE GENOMIC DNA]</scope>
    <source>
        <strain evidence="4">J235TASD1</strain>
    </source>
</reference>
<dbReference type="InterPro" id="IPR002933">
    <property type="entry name" value="Peptidase_M20"/>
</dbReference>
<evidence type="ECO:0000256" key="2">
    <source>
        <dbReference type="ARBA" id="ARBA00022801"/>
    </source>
</evidence>
<dbReference type="Pfam" id="PF01546">
    <property type="entry name" value="Peptidase_M20"/>
    <property type="match status" value="1"/>
</dbReference>
<dbReference type="Gene3D" id="3.40.630.10">
    <property type="entry name" value="Zn peptidases"/>
    <property type="match status" value="1"/>
</dbReference>
<proteinExistence type="inferred from homology"/>
<dbReference type="InterPro" id="IPR036264">
    <property type="entry name" value="Bact_exopeptidase_dim_dom"/>
</dbReference>
<dbReference type="NCBIfam" id="TIGR01879">
    <property type="entry name" value="hydantase"/>
    <property type="match status" value="1"/>
</dbReference>
<dbReference type="AlphaFoldDB" id="A0A136IWB0"/>
<comment type="similarity">
    <text evidence="1">Belongs to the peptidase M20A family.</text>
</comment>
<dbReference type="Gene3D" id="3.30.70.360">
    <property type="match status" value="1"/>
</dbReference>
<dbReference type="STRING" id="196109.A0A136IWB0"/>
<dbReference type="EMBL" id="KQ964256">
    <property type="protein sequence ID" value="KXJ89188.1"/>
    <property type="molecule type" value="Genomic_DNA"/>
</dbReference>
<dbReference type="SUPFAM" id="SSF55031">
    <property type="entry name" value="Bacterial exopeptidase dimerisation domain"/>
    <property type="match status" value="1"/>
</dbReference>